<dbReference type="PROSITE" id="PS00463">
    <property type="entry name" value="ZN2_CY6_FUNGAL_1"/>
    <property type="match status" value="1"/>
</dbReference>
<dbReference type="Proteomes" id="UP001152049">
    <property type="component" value="Unassembled WGS sequence"/>
</dbReference>
<evidence type="ECO:0000313" key="10">
    <source>
        <dbReference type="Proteomes" id="UP001152049"/>
    </source>
</evidence>
<dbReference type="CDD" id="cd00067">
    <property type="entry name" value="GAL4"/>
    <property type="match status" value="1"/>
</dbReference>
<keyword evidence="10" id="KW-1185">Reference proteome</keyword>
<keyword evidence="6" id="KW-0539">Nucleus</keyword>
<keyword evidence="1" id="KW-0479">Metal-binding</keyword>
<reference evidence="9" key="1">
    <citation type="submission" date="2022-09" db="EMBL/GenBank/DDBJ databases">
        <title>Fusarium specimens isolated from Avocado Roots.</title>
        <authorList>
            <person name="Stajich J."/>
            <person name="Roper C."/>
            <person name="Heimlech-Rivalta G."/>
        </authorList>
    </citation>
    <scope>NUCLEOTIDE SEQUENCE</scope>
    <source>
        <strain evidence="9">CF00136</strain>
    </source>
</reference>
<name>A0A9W8S2K2_9HYPO</name>
<dbReference type="GO" id="GO:0003677">
    <property type="term" value="F:DNA binding"/>
    <property type="evidence" value="ECO:0007669"/>
    <property type="project" value="UniProtKB-KW"/>
</dbReference>
<dbReference type="PANTHER" id="PTHR47171">
    <property type="entry name" value="FARA-RELATED"/>
    <property type="match status" value="1"/>
</dbReference>
<dbReference type="OrthoDB" id="5121955at2759"/>
<keyword evidence="2" id="KW-0862">Zinc</keyword>
<accession>A0A9W8S2K2</accession>
<organism evidence="9 10">
    <name type="scientific">Fusarium torreyae</name>
    <dbReference type="NCBI Taxonomy" id="1237075"/>
    <lineage>
        <taxon>Eukaryota</taxon>
        <taxon>Fungi</taxon>
        <taxon>Dikarya</taxon>
        <taxon>Ascomycota</taxon>
        <taxon>Pezizomycotina</taxon>
        <taxon>Sordariomycetes</taxon>
        <taxon>Hypocreomycetidae</taxon>
        <taxon>Hypocreales</taxon>
        <taxon>Nectriaceae</taxon>
        <taxon>Fusarium</taxon>
    </lineage>
</organism>
<dbReference type="GO" id="GO:0006351">
    <property type="term" value="P:DNA-templated transcription"/>
    <property type="evidence" value="ECO:0007669"/>
    <property type="project" value="InterPro"/>
</dbReference>
<dbReference type="InterPro" id="IPR001138">
    <property type="entry name" value="Zn2Cys6_DnaBD"/>
</dbReference>
<comment type="caution">
    <text evidence="9">The sequence shown here is derived from an EMBL/GenBank/DDBJ whole genome shotgun (WGS) entry which is preliminary data.</text>
</comment>
<dbReference type="EMBL" id="JAOQAZ010000010">
    <property type="protein sequence ID" value="KAJ4263431.1"/>
    <property type="molecule type" value="Genomic_DNA"/>
</dbReference>
<dbReference type="CDD" id="cd12148">
    <property type="entry name" value="fungal_TF_MHR"/>
    <property type="match status" value="1"/>
</dbReference>
<feature type="domain" description="Zn(2)-C6 fungal-type" evidence="8">
    <location>
        <begin position="26"/>
        <end position="57"/>
    </location>
</feature>
<feature type="region of interest" description="Disordered" evidence="7">
    <location>
        <begin position="620"/>
        <end position="667"/>
    </location>
</feature>
<dbReference type="GO" id="GO:0000981">
    <property type="term" value="F:DNA-binding transcription factor activity, RNA polymerase II-specific"/>
    <property type="evidence" value="ECO:0007669"/>
    <property type="project" value="InterPro"/>
</dbReference>
<evidence type="ECO:0000256" key="7">
    <source>
        <dbReference type="SAM" id="MobiDB-lite"/>
    </source>
</evidence>
<evidence type="ECO:0000256" key="4">
    <source>
        <dbReference type="ARBA" id="ARBA00023125"/>
    </source>
</evidence>
<keyword evidence="4" id="KW-0238">DNA-binding</keyword>
<evidence type="ECO:0000256" key="5">
    <source>
        <dbReference type="ARBA" id="ARBA00023163"/>
    </source>
</evidence>
<dbReference type="SUPFAM" id="SSF57701">
    <property type="entry name" value="Zn2/Cys6 DNA-binding domain"/>
    <property type="match status" value="1"/>
</dbReference>
<keyword evidence="3" id="KW-0805">Transcription regulation</keyword>
<feature type="compositionally biased region" description="Polar residues" evidence="7">
    <location>
        <begin position="1"/>
        <end position="17"/>
    </location>
</feature>
<dbReference type="SMART" id="SM00906">
    <property type="entry name" value="Fungal_trans"/>
    <property type="match status" value="1"/>
</dbReference>
<feature type="compositionally biased region" description="Polar residues" evidence="7">
    <location>
        <begin position="637"/>
        <end position="665"/>
    </location>
</feature>
<evidence type="ECO:0000256" key="1">
    <source>
        <dbReference type="ARBA" id="ARBA00022723"/>
    </source>
</evidence>
<evidence type="ECO:0000256" key="3">
    <source>
        <dbReference type="ARBA" id="ARBA00023015"/>
    </source>
</evidence>
<evidence type="ECO:0000259" key="8">
    <source>
        <dbReference type="PROSITE" id="PS50048"/>
    </source>
</evidence>
<feature type="compositionally biased region" description="Polar residues" evidence="7">
    <location>
        <begin position="69"/>
        <end position="86"/>
    </location>
</feature>
<dbReference type="InterPro" id="IPR036864">
    <property type="entry name" value="Zn2-C6_fun-type_DNA-bd_sf"/>
</dbReference>
<keyword evidence="5" id="KW-0804">Transcription</keyword>
<protein>
    <recommendedName>
        <fullName evidence="8">Zn(2)-C6 fungal-type domain-containing protein</fullName>
    </recommendedName>
</protein>
<dbReference type="Pfam" id="PF00172">
    <property type="entry name" value="Zn_clus"/>
    <property type="match status" value="1"/>
</dbReference>
<proteinExistence type="predicted"/>
<evidence type="ECO:0000256" key="2">
    <source>
        <dbReference type="ARBA" id="ARBA00022833"/>
    </source>
</evidence>
<dbReference type="Gene3D" id="4.10.240.10">
    <property type="entry name" value="Zn(2)-C6 fungal-type DNA-binding domain"/>
    <property type="match status" value="1"/>
</dbReference>
<dbReference type="PROSITE" id="PS50048">
    <property type="entry name" value="ZN2_CY6_FUNGAL_2"/>
    <property type="match status" value="1"/>
</dbReference>
<dbReference type="SMART" id="SM00066">
    <property type="entry name" value="GAL4"/>
    <property type="match status" value="1"/>
</dbReference>
<dbReference type="AlphaFoldDB" id="A0A9W8S2K2"/>
<sequence length="724" mass="81593">MTESTHNQNNSRQSSAAPRTRVARVACKACHARRVKCDAADGQPCWHCRTRDVPCELIESKRGKYVRRSNAQPRQQRASRRLQTQAPPVDRDATPSIDNITVGTPQNNENLPRRPESHQIDFGDATHNTEIDGHQRIQSSLSQVNDRSYFLGDSNSLSYIVEMICSPRGGVSEPVKVHYPIPASIVDRAVAPTRPQVEPLSVQDALVMPPKDISDRLVYTFFDILHPPYPVLDRRSFSELYNQGKASPMLLHTMYLVTFILCDDSLIQAAGFSDRNAARKYHYLHAKTLYDVDHETDRNIIAAALFLLGFWWNGPEDQKDSWFWLGCATTYAQSLGMHRSWPGYIQIESRQKVLTEADLTRDRHTAACLGRPCRIRDEDCDVEPLNEDDFYFDDGINDPLIPPQKDYHASYVMEMAKVAEILGDIVIAEYSPRRPASDRYGGTHLKNRLEEWESQLPRCMQRSTPDETLGAPFWATMLHMAYQNYYILLFRPKETEDLSPSEAAGDIWARRAADCITRMTEDLLAVGTIKFSQMHIVPAVFGALSIHTLVICRKDPIRRQLAGNKSRQCILALSELAKSWPVGLWIMKFFVNLMRRLTDQGSALSAGSIVDVTSRIADHDRNNEDSRIHPVSEPGRSESQNTEETVDVFNNNQGDPSNPQLSNVDRTGLGEQQAGDLLSQPADQFGFDSFWAQDTIDVDLLLQHGLCPLLPANFGAAPPDTLGF</sequence>
<evidence type="ECO:0000256" key="6">
    <source>
        <dbReference type="ARBA" id="ARBA00023242"/>
    </source>
</evidence>
<evidence type="ECO:0000313" key="9">
    <source>
        <dbReference type="EMBL" id="KAJ4263431.1"/>
    </source>
</evidence>
<gene>
    <name evidence="9" type="ORF">NW762_006250</name>
</gene>
<dbReference type="PANTHER" id="PTHR47171:SF1">
    <property type="entry name" value="ZN(II)2CYS6 TRANSCRIPTION FACTOR (EUROFUNG)"/>
    <property type="match status" value="1"/>
</dbReference>
<feature type="compositionally biased region" description="Polar residues" evidence="7">
    <location>
        <begin position="96"/>
        <end position="110"/>
    </location>
</feature>
<dbReference type="InterPro" id="IPR007219">
    <property type="entry name" value="XnlR_reg_dom"/>
</dbReference>
<feature type="compositionally biased region" description="Basic and acidic residues" evidence="7">
    <location>
        <begin position="620"/>
        <end position="630"/>
    </location>
</feature>
<dbReference type="InterPro" id="IPR052073">
    <property type="entry name" value="Amide_Lactam_Regulators"/>
</dbReference>
<feature type="region of interest" description="Disordered" evidence="7">
    <location>
        <begin position="1"/>
        <end position="21"/>
    </location>
</feature>
<feature type="region of interest" description="Disordered" evidence="7">
    <location>
        <begin position="66"/>
        <end position="116"/>
    </location>
</feature>
<dbReference type="Pfam" id="PF04082">
    <property type="entry name" value="Fungal_trans"/>
    <property type="match status" value="1"/>
</dbReference>
<dbReference type="GO" id="GO:0008270">
    <property type="term" value="F:zinc ion binding"/>
    <property type="evidence" value="ECO:0007669"/>
    <property type="project" value="InterPro"/>
</dbReference>